<dbReference type="PROSITE" id="PS00039">
    <property type="entry name" value="DEAD_ATP_HELICASE"/>
    <property type="match status" value="1"/>
</dbReference>
<sequence length="471" mass="52270">MENSYIFGKNPVFRPLCPDILVTTPGILEHHFCSLSRLSHLRYIVLDEADRLLSPSQESWRRSLVASFPQLQGLSSTPSILSSTHPMAPIKLFLSSATLYNDDFMGRELSVGRVVNVQPKGSVKSSGKIDRIRDASDDKITSKKDLMPISLPTIPISLFHHTVFVENPMAKALVCSCILGIIPMDALPSKLKDIISSHSSSSSSSGNVSALVKFQGPFMVFVNTLEAADRLSLFLNALSAIFQRKYKKKHSSVQNSIYNMSRASGEALSSLLSSLSKQYTNPIPAYPFSGNIPPILITTDAACRGLDTYVYTSLSFDAPQSVTQYIHRGGRAARAGKDGLACVLCEGDRKSTESLRVRQFVDQVTKQQERTRVLEIMPDGVTINEHMKKHKKGKHSSKSKLKLDDQTKGMGIPPRLQKISHAKTDVEEDLFDGIDFLDDILDVVEKCLENKHIWKKDGRLKGKILKQHVFV</sequence>
<keyword evidence="5 7" id="KW-0694">RNA-binding</keyword>
<feature type="compositionally biased region" description="Basic residues" evidence="8">
    <location>
        <begin position="388"/>
        <end position="400"/>
    </location>
</feature>
<keyword evidence="12" id="KW-1185">Reference proteome</keyword>
<dbReference type="Gene3D" id="3.40.50.300">
    <property type="entry name" value="P-loop containing nucleotide triphosphate hydrolases"/>
    <property type="match status" value="2"/>
</dbReference>
<dbReference type="EC" id="3.6.4.13" evidence="7"/>
<gene>
    <name evidence="11" type="ORF">ADUPG1_006685</name>
</gene>
<dbReference type="EMBL" id="BQXS01010007">
    <property type="protein sequence ID" value="GKT32556.1"/>
    <property type="molecule type" value="Genomic_DNA"/>
</dbReference>
<comment type="domain">
    <text evidence="7">The Q motif is unique to and characteristic of the DEAD box family of RNA helicases and controls ATP binding and hydrolysis.</text>
</comment>
<evidence type="ECO:0000256" key="3">
    <source>
        <dbReference type="ARBA" id="ARBA00022806"/>
    </source>
</evidence>
<dbReference type="InterPro" id="IPR027417">
    <property type="entry name" value="P-loop_NTPase"/>
</dbReference>
<accession>A0ABQ5KKU0</accession>
<evidence type="ECO:0000256" key="2">
    <source>
        <dbReference type="ARBA" id="ARBA00022801"/>
    </source>
</evidence>
<dbReference type="InterPro" id="IPR014001">
    <property type="entry name" value="Helicase_ATP-bd"/>
</dbReference>
<comment type="caution">
    <text evidence="11">The sequence shown here is derived from an EMBL/GenBank/DDBJ whole genome shotgun (WGS) entry which is preliminary data.</text>
</comment>
<protein>
    <recommendedName>
        <fullName evidence="7">ATP-dependent RNA helicase</fullName>
        <ecNumber evidence="7">3.6.4.13</ecNumber>
    </recommendedName>
</protein>
<feature type="region of interest" description="Disordered" evidence="8">
    <location>
        <begin position="388"/>
        <end position="413"/>
    </location>
</feature>
<evidence type="ECO:0000313" key="11">
    <source>
        <dbReference type="EMBL" id="GKT32556.1"/>
    </source>
</evidence>
<dbReference type="PANTHER" id="PTHR24031">
    <property type="entry name" value="RNA HELICASE"/>
    <property type="match status" value="1"/>
</dbReference>
<proteinExistence type="inferred from homology"/>
<dbReference type="InterPro" id="IPR011545">
    <property type="entry name" value="DEAD/DEAH_box_helicase_dom"/>
</dbReference>
<evidence type="ECO:0000256" key="1">
    <source>
        <dbReference type="ARBA" id="ARBA00022741"/>
    </source>
</evidence>
<keyword evidence="4 6" id="KW-0067">ATP-binding</keyword>
<dbReference type="PROSITE" id="PS51194">
    <property type="entry name" value="HELICASE_CTER"/>
    <property type="match status" value="1"/>
</dbReference>
<keyword evidence="1 6" id="KW-0547">Nucleotide-binding</keyword>
<evidence type="ECO:0000259" key="10">
    <source>
        <dbReference type="PROSITE" id="PS51194"/>
    </source>
</evidence>
<feature type="domain" description="Helicase C-terminal" evidence="10">
    <location>
        <begin position="207"/>
        <end position="382"/>
    </location>
</feature>
<reference evidence="11" key="1">
    <citation type="submission" date="2022-03" db="EMBL/GenBank/DDBJ databases">
        <title>Draft genome sequence of Aduncisulcus paluster, a free-living microaerophilic Fornicata.</title>
        <authorList>
            <person name="Yuyama I."/>
            <person name="Kume K."/>
            <person name="Tamura T."/>
            <person name="Inagaki Y."/>
            <person name="Hashimoto T."/>
        </authorList>
    </citation>
    <scope>NUCLEOTIDE SEQUENCE</scope>
    <source>
        <strain evidence="11">NY0171</strain>
    </source>
</reference>
<evidence type="ECO:0000256" key="7">
    <source>
        <dbReference type="RuleBase" id="RU365068"/>
    </source>
</evidence>
<dbReference type="InterPro" id="IPR000629">
    <property type="entry name" value="RNA-helicase_DEAD-box_CS"/>
</dbReference>
<dbReference type="PROSITE" id="PS51192">
    <property type="entry name" value="HELICASE_ATP_BIND_1"/>
    <property type="match status" value="1"/>
</dbReference>
<dbReference type="InterPro" id="IPR001650">
    <property type="entry name" value="Helicase_C-like"/>
</dbReference>
<dbReference type="SUPFAM" id="SSF52540">
    <property type="entry name" value="P-loop containing nucleoside triphosphate hydrolases"/>
    <property type="match status" value="1"/>
</dbReference>
<comment type="similarity">
    <text evidence="6">Belongs to the DEAD box helicase family.</text>
</comment>
<comment type="catalytic activity">
    <reaction evidence="7">
        <text>ATP + H2O = ADP + phosphate + H(+)</text>
        <dbReference type="Rhea" id="RHEA:13065"/>
        <dbReference type="ChEBI" id="CHEBI:15377"/>
        <dbReference type="ChEBI" id="CHEBI:15378"/>
        <dbReference type="ChEBI" id="CHEBI:30616"/>
        <dbReference type="ChEBI" id="CHEBI:43474"/>
        <dbReference type="ChEBI" id="CHEBI:456216"/>
        <dbReference type="EC" id="3.6.4.13"/>
    </reaction>
</comment>
<evidence type="ECO:0000256" key="6">
    <source>
        <dbReference type="RuleBase" id="RU000492"/>
    </source>
</evidence>
<keyword evidence="2 6" id="KW-0378">Hydrolase</keyword>
<keyword evidence="3 6" id="KW-0347">Helicase</keyword>
<evidence type="ECO:0000259" key="9">
    <source>
        <dbReference type="PROSITE" id="PS51192"/>
    </source>
</evidence>
<evidence type="ECO:0000313" key="12">
    <source>
        <dbReference type="Proteomes" id="UP001057375"/>
    </source>
</evidence>
<dbReference type="Proteomes" id="UP001057375">
    <property type="component" value="Unassembled WGS sequence"/>
</dbReference>
<organism evidence="11 12">
    <name type="scientific">Aduncisulcus paluster</name>
    <dbReference type="NCBI Taxonomy" id="2918883"/>
    <lineage>
        <taxon>Eukaryota</taxon>
        <taxon>Metamonada</taxon>
        <taxon>Carpediemonas-like organisms</taxon>
        <taxon>Aduncisulcus</taxon>
    </lineage>
</organism>
<name>A0ABQ5KKU0_9EUKA</name>
<evidence type="ECO:0000256" key="4">
    <source>
        <dbReference type="ARBA" id="ARBA00022840"/>
    </source>
</evidence>
<dbReference type="Pfam" id="PF00270">
    <property type="entry name" value="DEAD"/>
    <property type="match status" value="1"/>
</dbReference>
<evidence type="ECO:0000256" key="8">
    <source>
        <dbReference type="SAM" id="MobiDB-lite"/>
    </source>
</evidence>
<dbReference type="SMART" id="SM00490">
    <property type="entry name" value="HELICc"/>
    <property type="match status" value="1"/>
</dbReference>
<feature type="domain" description="Helicase ATP-binding" evidence="9">
    <location>
        <begin position="1"/>
        <end position="117"/>
    </location>
</feature>
<comment type="function">
    <text evidence="7">RNA helicase.</text>
</comment>
<dbReference type="Pfam" id="PF00271">
    <property type="entry name" value="Helicase_C"/>
    <property type="match status" value="1"/>
</dbReference>
<evidence type="ECO:0000256" key="5">
    <source>
        <dbReference type="ARBA" id="ARBA00022884"/>
    </source>
</evidence>